<protein>
    <submittedName>
        <fullName evidence="1">Uncharacterized protein</fullName>
    </submittedName>
</protein>
<reference evidence="2" key="1">
    <citation type="journal article" date="2019" name="Int. J. Syst. Evol. Microbiol.">
        <title>The Global Catalogue of Microorganisms (GCM) 10K type strain sequencing project: providing services to taxonomists for standard genome sequencing and annotation.</title>
        <authorList>
            <consortium name="The Broad Institute Genomics Platform"/>
            <consortium name="The Broad Institute Genome Sequencing Center for Infectious Disease"/>
            <person name="Wu L."/>
            <person name="Ma J."/>
        </authorList>
    </citation>
    <scope>NUCLEOTIDE SEQUENCE [LARGE SCALE GENOMIC DNA]</scope>
    <source>
        <strain evidence="2">JCM 31404</strain>
    </source>
</reference>
<evidence type="ECO:0000313" key="2">
    <source>
        <dbReference type="Proteomes" id="UP000634308"/>
    </source>
</evidence>
<dbReference type="RefSeq" id="WP_189066197.1">
    <property type="nucleotide sequence ID" value="NZ_BMQM01000030.1"/>
</dbReference>
<organism evidence="1 2">
    <name type="scientific">Deinococcus seoulensis</name>
    <dbReference type="NCBI Taxonomy" id="1837379"/>
    <lineage>
        <taxon>Bacteria</taxon>
        <taxon>Thermotogati</taxon>
        <taxon>Deinococcota</taxon>
        <taxon>Deinococci</taxon>
        <taxon>Deinococcales</taxon>
        <taxon>Deinococcaceae</taxon>
        <taxon>Deinococcus</taxon>
    </lineage>
</organism>
<accession>A0ABQ2RWI4</accession>
<comment type="caution">
    <text evidence="1">The sequence shown here is derived from an EMBL/GenBank/DDBJ whole genome shotgun (WGS) entry which is preliminary data.</text>
</comment>
<evidence type="ECO:0000313" key="1">
    <source>
        <dbReference type="EMBL" id="GGR69291.1"/>
    </source>
</evidence>
<sequence length="371" mass="41966">MNEVDVIRSLYDSVKSGRLHGLASEDVYIDYHPSLSSIFAGRDVQRFSLPLQGFTVHPDVVGRLSDGDSLYAVEAKGSHDILKGIAQAEVYQYGFHAVFYAIPRSSLSPVVIELTRRKNIGLICVDSECEMVHHPVSTNPEKSYSDRVRRQFNAAVSVKSSNSFLYNLPTHYLFWVSVMDFGVTYGRVSMQSMYAEFGSSESAGFTGAAAGAVRLGLMHRQGDEYTLTEMGFSVQMALKVSIEDWRNVHAALRRKLLIEVWPQAAGILRMLMLHDDKLNLLINGIKRLPKNEPVSYLEIVRECDRLDHDTSMIYFFKPESSGSVLGDDYLIDWEKVDLSHLRPSINYQTKRLMQHAGFIRKSNLNESIWNV</sequence>
<dbReference type="EMBL" id="BMQM01000030">
    <property type="protein sequence ID" value="GGR69291.1"/>
    <property type="molecule type" value="Genomic_DNA"/>
</dbReference>
<dbReference type="Proteomes" id="UP000634308">
    <property type="component" value="Unassembled WGS sequence"/>
</dbReference>
<keyword evidence="2" id="KW-1185">Reference proteome</keyword>
<proteinExistence type="predicted"/>
<name>A0ABQ2RWI4_9DEIO</name>
<gene>
    <name evidence="1" type="ORF">GCM10008959_34150</name>
</gene>